<dbReference type="Proteomes" id="UP000466517">
    <property type="component" value="Chromosome"/>
</dbReference>
<keyword evidence="1" id="KW-0472">Membrane</keyword>
<dbReference type="RefSeq" id="WP_263992843.1">
    <property type="nucleotide sequence ID" value="NZ_AP022610.1"/>
</dbReference>
<dbReference type="EMBL" id="AP022610">
    <property type="protein sequence ID" value="BBZ29368.1"/>
    <property type="molecule type" value="Genomic_DNA"/>
</dbReference>
<sequence>MSQPAREPTSEPWYARVGVDWWATIIAGAVAALAVVDLLPKIPW</sequence>
<dbReference type="KEGG" id="mmag:MMAD_36630"/>
<keyword evidence="3" id="KW-1185">Reference proteome</keyword>
<evidence type="ECO:0000256" key="1">
    <source>
        <dbReference type="SAM" id="Phobius"/>
    </source>
</evidence>
<reference evidence="2 3" key="1">
    <citation type="journal article" date="2019" name="Emerg. Microbes Infect.">
        <title>Comprehensive subspecies identification of 175 nontuberculous mycobacteria species based on 7547 genomic profiles.</title>
        <authorList>
            <person name="Matsumoto Y."/>
            <person name="Kinjo T."/>
            <person name="Motooka D."/>
            <person name="Nabeya D."/>
            <person name="Jung N."/>
            <person name="Uechi K."/>
            <person name="Horii T."/>
            <person name="Iida T."/>
            <person name="Fujita J."/>
            <person name="Nakamura S."/>
        </authorList>
    </citation>
    <scope>NUCLEOTIDE SEQUENCE [LARGE SCALE GENOMIC DNA]</scope>
    <source>
        <strain evidence="2 3">JCM 13574</strain>
    </source>
</reference>
<evidence type="ECO:0000313" key="3">
    <source>
        <dbReference type="Proteomes" id="UP000466517"/>
    </source>
</evidence>
<protein>
    <submittedName>
        <fullName evidence="2">Uncharacterized protein</fullName>
    </submittedName>
</protein>
<name>A0A7I7XJK1_9MYCO</name>
<keyword evidence="1" id="KW-0812">Transmembrane</keyword>
<accession>A0A7I7XJK1</accession>
<dbReference type="AlphaFoldDB" id="A0A7I7XJK1"/>
<keyword evidence="1" id="KW-1133">Transmembrane helix</keyword>
<gene>
    <name evidence="2" type="ORF">MMAD_36630</name>
</gene>
<feature type="transmembrane region" description="Helical" evidence="1">
    <location>
        <begin position="21"/>
        <end position="39"/>
    </location>
</feature>
<proteinExistence type="predicted"/>
<evidence type="ECO:0000313" key="2">
    <source>
        <dbReference type="EMBL" id="BBZ29368.1"/>
    </source>
</evidence>
<organism evidence="2 3">
    <name type="scientific">Mycolicibacterium madagascariense</name>
    <dbReference type="NCBI Taxonomy" id="212765"/>
    <lineage>
        <taxon>Bacteria</taxon>
        <taxon>Bacillati</taxon>
        <taxon>Actinomycetota</taxon>
        <taxon>Actinomycetes</taxon>
        <taxon>Mycobacteriales</taxon>
        <taxon>Mycobacteriaceae</taxon>
        <taxon>Mycolicibacterium</taxon>
    </lineage>
</organism>